<dbReference type="Pfam" id="PF14430">
    <property type="entry name" value="Imm1"/>
    <property type="match status" value="1"/>
</dbReference>
<name>A0A7W7TA04_9PSEU</name>
<sequence>MVELEAWYDVEADDPAILTTAAEVDALLDRMVSDSLAFDVPPLVELSFADVVAYVGVDAKRQRGFITYNDTISATDDPDSTPVEYDYMGNVREIPAYAEIPLSDVRTATLDLLTGRPSEAITWRTV</sequence>
<keyword evidence="2" id="KW-1185">Reference proteome</keyword>
<dbReference type="EMBL" id="JACHJS010000001">
    <property type="protein sequence ID" value="MBB4969299.1"/>
    <property type="molecule type" value="Genomic_DNA"/>
</dbReference>
<protein>
    <recommendedName>
        <fullName evidence="3">Immunity protein Imm1</fullName>
    </recommendedName>
</protein>
<dbReference type="InterPro" id="IPR025680">
    <property type="entry name" value="DddI"/>
</dbReference>
<dbReference type="RefSeq" id="WP_184674975.1">
    <property type="nucleotide sequence ID" value="NZ_BAABAI010000021.1"/>
</dbReference>
<comment type="caution">
    <text evidence="1">The sequence shown here is derived from an EMBL/GenBank/DDBJ whole genome shotgun (WGS) entry which is preliminary data.</text>
</comment>
<gene>
    <name evidence="1" type="ORF">F4559_006658</name>
</gene>
<dbReference type="AlphaFoldDB" id="A0A7W7TA04"/>
<reference evidence="1 2" key="1">
    <citation type="submission" date="2020-08" db="EMBL/GenBank/DDBJ databases">
        <title>Sequencing the genomes of 1000 actinobacteria strains.</title>
        <authorList>
            <person name="Klenk H.-P."/>
        </authorList>
    </citation>
    <scope>NUCLEOTIDE SEQUENCE [LARGE SCALE GENOMIC DNA]</scope>
    <source>
        <strain evidence="1 2">DSM 45084</strain>
    </source>
</reference>
<evidence type="ECO:0000313" key="1">
    <source>
        <dbReference type="EMBL" id="MBB4969299.1"/>
    </source>
</evidence>
<evidence type="ECO:0008006" key="3">
    <source>
        <dbReference type="Google" id="ProtNLM"/>
    </source>
</evidence>
<proteinExistence type="predicted"/>
<organism evidence="1 2">
    <name type="scientific">Saccharothrix violaceirubra</name>
    <dbReference type="NCBI Taxonomy" id="413306"/>
    <lineage>
        <taxon>Bacteria</taxon>
        <taxon>Bacillati</taxon>
        <taxon>Actinomycetota</taxon>
        <taxon>Actinomycetes</taxon>
        <taxon>Pseudonocardiales</taxon>
        <taxon>Pseudonocardiaceae</taxon>
        <taxon>Saccharothrix</taxon>
    </lineage>
</organism>
<evidence type="ECO:0000313" key="2">
    <source>
        <dbReference type="Proteomes" id="UP000542674"/>
    </source>
</evidence>
<dbReference type="Proteomes" id="UP000542674">
    <property type="component" value="Unassembled WGS sequence"/>
</dbReference>
<accession>A0A7W7TA04</accession>